<sequence length="64" mass="7196">MKVCPDYAKIDDKTLSKIKTLENELGVILLAYEKTPSYAKMQDSDVIKLKEVERSMGVTLVAFS</sequence>
<evidence type="ECO:0000313" key="5">
    <source>
        <dbReference type="Proteomes" id="UP000092401"/>
    </source>
</evidence>
<evidence type="ECO:0000313" key="1">
    <source>
        <dbReference type="EMBL" id="KYC46314.1"/>
    </source>
</evidence>
<accession>A0A150IPC0</accession>
<organism evidence="3 6">
    <name type="scientific">Candidatus Methanofastidiosum methylothiophilum</name>
    <dbReference type="NCBI Taxonomy" id="1705564"/>
    <lineage>
        <taxon>Archaea</taxon>
        <taxon>Methanobacteriati</taxon>
        <taxon>Methanobacteriota</taxon>
        <taxon>Stenosarchaea group</taxon>
        <taxon>Candidatus Methanofastidiosia</taxon>
        <taxon>Candidatus Methanofastidiosales</taxon>
        <taxon>Candidatus Methanofastidiosaceae</taxon>
        <taxon>Candidatus Methanofastidiosum</taxon>
    </lineage>
</organism>
<evidence type="ECO:0000313" key="4">
    <source>
        <dbReference type="Proteomes" id="UP000091929"/>
    </source>
</evidence>
<evidence type="ECO:0000313" key="3">
    <source>
        <dbReference type="EMBL" id="KYC49251.1"/>
    </source>
</evidence>
<evidence type="ECO:0000313" key="2">
    <source>
        <dbReference type="EMBL" id="KYC46823.1"/>
    </source>
</evidence>
<comment type="caution">
    <text evidence="3">The sequence shown here is derived from an EMBL/GenBank/DDBJ whole genome shotgun (WGS) entry which is preliminary data.</text>
</comment>
<proteinExistence type="predicted"/>
<dbReference type="Proteomes" id="UP000092403">
    <property type="component" value="Unassembled WGS sequence"/>
</dbReference>
<dbReference type="Proteomes" id="UP000091929">
    <property type="component" value="Unassembled WGS sequence"/>
</dbReference>
<evidence type="ECO:0000313" key="6">
    <source>
        <dbReference type="Proteomes" id="UP000092403"/>
    </source>
</evidence>
<dbReference type="AlphaFoldDB" id="A0A150IW75"/>
<gene>
    <name evidence="1" type="ORF">APG10_00015</name>
    <name evidence="2" type="ORF">APG11_01661</name>
    <name evidence="3" type="ORF">APG12_01591</name>
</gene>
<accession>A0A150INS2</accession>
<accession>A0A150IW75</accession>
<dbReference type="EMBL" id="LNGE01000001">
    <property type="protein sequence ID" value="KYC46314.1"/>
    <property type="molecule type" value="Genomic_DNA"/>
</dbReference>
<dbReference type="Proteomes" id="UP000092401">
    <property type="component" value="Unassembled WGS sequence"/>
</dbReference>
<name>A0A150IW75_9EURY</name>
<dbReference type="EMBL" id="LNJC01000041">
    <property type="protein sequence ID" value="KYC49251.1"/>
    <property type="molecule type" value="Genomic_DNA"/>
</dbReference>
<protein>
    <submittedName>
        <fullName evidence="3">Uncharacterized protein</fullName>
    </submittedName>
</protein>
<reference evidence="4 5" key="1">
    <citation type="journal article" date="2016" name="ISME J.">
        <title>Chasing the elusive Euryarchaeota class WSA2: genomes reveal a uniquely fastidious methyl-reducing methanogen.</title>
        <authorList>
            <person name="Nobu M.K."/>
            <person name="Narihiro T."/>
            <person name="Kuroda K."/>
            <person name="Mei R."/>
            <person name="Liu W.T."/>
        </authorList>
    </citation>
    <scope>NUCLEOTIDE SEQUENCE [LARGE SCALE GENOMIC DNA]</scope>
    <source>
        <strain evidence="1">B03fssc0709_Meth_Bin005</strain>
        <strain evidence="2">B15fssc0709_Meth_Bin003</strain>
        <strain evidence="3">BMIXfssc0709_Meth_Bin006</strain>
    </source>
</reference>
<dbReference type="EMBL" id="LNGF01000044">
    <property type="protein sequence ID" value="KYC46823.1"/>
    <property type="molecule type" value="Genomic_DNA"/>
</dbReference>